<evidence type="ECO:0000256" key="3">
    <source>
        <dbReference type="RuleBase" id="RU003616"/>
    </source>
</evidence>
<reference evidence="6" key="1">
    <citation type="journal article" date="2020" name="Plant Biotechnol. J.">
        <title>The pomegranate (Punica granatum L.) draft genome dissects genetic divergence between soft- and hard-seeded cultivars.</title>
        <authorList>
            <person name="Luo X."/>
            <person name="Li H."/>
            <person name="Wu Z."/>
            <person name="Yao W."/>
            <person name="Zhao P."/>
            <person name="Cao D."/>
            <person name="Yu H."/>
            <person name="Li K."/>
            <person name="Poudel K."/>
            <person name="Zhao D."/>
            <person name="Zhang F."/>
            <person name="Xia X."/>
            <person name="Chen L."/>
            <person name="Wang Q."/>
            <person name="Jing D."/>
            <person name="Cao S."/>
        </authorList>
    </citation>
    <scope>NUCLEOTIDE SEQUENCE [LARGE SCALE GENOMIC DNA]</scope>
    <source>
        <strain evidence="6">cv. Tunisia</strain>
    </source>
</reference>
<proteinExistence type="inferred from homology"/>
<gene>
    <name evidence="7" type="primary">LOC116199151</name>
</gene>
<dbReference type="AlphaFoldDB" id="A0A6P8CP00"/>
<evidence type="ECO:0000259" key="5">
    <source>
        <dbReference type="PROSITE" id="PS01031"/>
    </source>
</evidence>
<reference evidence="7" key="2">
    <citation type="submission" date="2025-08" db="UniProtKB">
        <authorList>
            <consortium name="RefSeq"/>
        </authorList>
    </citation>
    <scope>IDENTIFICATION</scope>
    <source>
        <tissue evidence="7">Leaf</tissue>
    </source>
</reference>
<evidence type="ECO:0000313" key="6">
    <source>
        <dbReference type="Proteomes" id="UP000515151"/>
    </source>
</evidence>
<evidence type="ECO:0000256" key="1">
    <source>
        <dbReference type="ARBA" id="ARBA00023016"/>
    </source>
</evidence>
<accession>A0A6P8CP00</accession>
<feature type="domain" description="SHSP" evidence="5">
    <location>
        <begin position="42"/>
        <end position="159"/>
    </location>
</feature>
<dbReference type="Gene3D" id="2.60.40.790">
    <property type="match status" value="1"/>
</dbReference>
<evidence type="ECO:0000256" key="4">
    <source>
        <dbReference type="SAM" id="MobiDB-lite"/>
    </source>
</evidence>
<dbReference type="RefSeq" id="XP_031385300.1">
    <property type="nucleotide sequence ID" value="XM_031529440.1"/>
</dbReference>
<dbReference type="FunFam" id="2.60.40.790:FF:000053">
    <property type="entry name" value="17.5 kDa class I heat shock protein"/>
    <property type="match status" value="1"/>
</dbReference>
<evidence type="ECO:0000256" key="2">
    <source>
        <dbReference type="PROSITE-ProRule" id="PRU00285"/>
    </source>
</evidence>
<organism evidence="6 7">
    <name type="scientific">Punica granatum</name>
    <name type="common">Pomegranate</name>
    <dbReference type="NCBI Taxonomy" id="22663"/>
    <lineage>
        <taxon>Eukaryota</taxon>
        <taxon>Viridiplantae</taxon>
        <taxon>Streptophyta</taxon>
        <taxon>Embryophyta</taxon>
        <taxon>Tracheophyta</taxon>
        <taxon>Spermatophyta</taxon>
        <taxon>Magnoliopsida</taxon>
        <taxon>eudicotyledons</taxon>
        <taxon>Gunneridae</taxon>
        <taxon>Pentapetalae</taxon>
        <taxon>rosids</taxon>
        <taxon>malvids</taxon>
        <taxon>Myrtales</taxon>
        <taxon>Lythraceae</taxon>
        <taxon>Punica</taxon>
    </lineage>
</organism>
<keyword evidence="6" id="KW-1185">Reference proteome</keyword>
<dbReference type="InterPro" id="IPR002068">
    <property type="entry name" value="A-crystallin/Hsp20_dom"/>
</dbReference>
<dbReference type="Proteomes" id="UP000515151">
    <property type="component" value="Chromosome 3"/>
</dbReference>
<dbReference type="PANTHER" id="PTHR11527">
    <property type="entry name" value="HEAT-SHOCK PROTEIN 20 FAMILY MEMBER"/>
    <property type="match status" value="1"/>
</dbReference>
<sequence length="159" mass="17766">MDSVGPWMGAGGRRGGGPFSSDLWDPSGAWGQTLSDRDRGDETSALAHTHVDWLETDNAHVFRADIPGVRKEEVKAHVEDNNVLQISGERSKEQQENTNDKWHRVERRRGSFSRRFRLPNNADLDGIKCSLENGVLTVTVPKKDAEPSQKADVRYIDVA</sequence>
<name>A0A6P8CP00_PUNGR</name>
<comment type="similarity">
    <text evidence="2 3">Belongs to the small heat shock protein (HSP20) family.</text>
</comment>
<feature type="compositionally biased region" description="Gly residues" evidence="4">
    <location>
        <begin position="8"/>
        <end position="18"/>
    </location>
</feature>
<dbReference type="CDD" id="cd06472">
    <property type="entry name" value="ACD_ScHsp26_like"/>
    <property type="match status" value="1"/>
</dbReference>
<dbReference type="InterPro" id="IPR031107">
    <property type="entry name" value="Small_HSP"/>
</dbReference>
<protein>
    <submittedName>
        <fullName evidence="7">16.9 kDa class I heat shock protein 1-like</fullName>
    </submittedName>
</protein>
<dbReference type="GeneID" id="116199151"/>
<evidence type="ECO:0000313" key="7">
    <source>
        <dbReference type="RefSeq" id="XP_031385300.1"/>
    </source>
</evidence>
<dbReference type="Pfam" id="PF00011">
    <property type="entry name" value="HSP20"/>
    <property type="match status" value="1"/>
</dbReference>
<feature type="region of interest" description="Disordered" evidence="4">
    <location>
        <begin position="1"/>
        <end position="43"/>
    </location>
</feature>
<dbReference type="PROSITE" id="PS01031">
    <property type="entry name" value="SHSP"/>
    <property type="match status" value="1"/>
</dbReference>
<dbReference type="SUPFAM" id="SSF49764">
    <property type="entry name" value="HSP20-like chaperones"/>
    <property type="match status" value="1"/>
</dbReference>
<dbReference type="OrthoDB" id="1245404at2759"/>
<keyword evidence="1" id="KW-0346">Stress response</keyword>
<dbReference type="InterPro" id="IPR008978">
    <property type="entry name" value="HSP20-like_chaperone"/>
</dbReference>